<gene>
    <name evidence="2" type="ORF">PYV00_12605</name>
</gene>
<protein>
    <recommendedName>
        <fullName evidence="4">Terminase</fullName>
    </recommendedName>
</protein>
<organism evidence="2 3">
    <name type="scientific">Novosphingobium album</name>
    <name type="common">ex Liu et al. 2023</name>
    <dbReference type="NCBI Taxonomy" id="3031130"/>
    <lineage>
        <taxon>Bacteria</taxon>
        <taxon>Pseudomonadati</taxon>
        <taxon>Pseudomonadota</taxon>
        <taxon>Alphaproteobacteria</taxon>
        <taxon>Sphingomonadales</taxon>
        <taxon>Sphingomonadaceae</taxon>
        <taxon>Novosphingobium</taxon>
    </lineage>
</organism>
<feature type="region of interest" description="Disordered" evidence="1">
    <location>
        <begin position="166"/>
        <end position="210"/>
    </location>
</feature>
<evidence type="ECO:0000313" key="3">
    <source>
        <dbReference type="Proteomes" id="UP001216253"/>
    </source>
</evidence>
<dbReference type="RefSeq" id="WP_275228623.1">
    <property type="nucleotide sequence ID" value="NZ_JARESE010000041.1"/>
</dbReference>
<accession>A0ABT5WT51</accession>
<evidence type="ECO:0000256" key="1">
    <source>
        <dbReference type="SAM" id="MobiDB-lite"/>
    </source>
</evidence>
<evidence type="ECO:0000313" key="2">
    <source>
        <dbReference type="EMBL" id="MDE8652542.1"/>
    </source>
</evidence>
<sequence length="210" mass="22736">MARKKDQAADGASPKKVLEKRYPPNKLYSFAKVAECSAVQVEQEKLTEIAGLLWFGEGLSEEQKHAKILKAIDLFESIEPDDGIEAMLAAQMVGTHHAAIECLRRAMLPGQTFDGRNAALTHAQRLMSLYAKQLAALDKHRGKGQQKVTVEHVNVAAGGQAIVGNVDTSAASGPKRRKVAPPQIEHAEPQSNAIDELSTPRKAGSRARRG</sequence>
<evidence type="ECO:0008006" key="4">
    <source>
        <dbReference type="Google" id="ProtNLM"/>
    </source>
</evidence>
<proteinExistence type="predicted"/>
<keyword evidence="3" id="KW-1185">Reference proteome</keyword>
<name>A0ABT5WT51_9SPHN</name>
<reference evidence="2 3" key="1">
    <citation type="submission" date="2023-03" db="EMBL/GenBank/DDBJ databases">
        <title>NovoSphingobium album sp. nov. isolated from polycyclic aromatic hydrocarbons- and heavy-metal polluted soil.</title>
        <authorList>
            <person name="Liu Z."/>
            <person name="Wang K."/>
        </authorList>
    </citation>
    <scope>NUCLEOTIDE SEQUENCE [LARGE SCALE GENOMIC DNA]</scope>
    <source>
        <strain evidence="2 3">H3SJ31-1</strain>
    </source>
</reference>
<dbReference type="Proteomes" id="UP001216253">
    <property type="component" value="Unassembled WGS sequence"/>
</dbReference>
<comment type="caution">
    <text evidence="2">The sequence shown here is derived from an EMBL/GenBank/DDBJ whole genome shotgun (WGS) entry which is preliminary data.</text>
</comment>
<dbReference type="EMBL" id="JARESE010000041">
    <property type="protein sequence ID" value="MDE8652542.1"/>
    <property type="molecule type" value="Genomic_DNA"/>
</dbReference>